<dbReference type="OMA" id="IYGRNRM"/>
<name>A0A0E0FUM8_ORYNI</name>
<protein>
    <submittedName>
        <fullName evidence="2">Uncharacterized protein</fullName>
    </submittedName>
</protein>
<dbReference type="AlphaFoldDB" id="A0A0E0FUM8"/>
<keyword evidence="3" id="KW-1185">Reference proteome</keyword>
<dbReference type="Gramene" id="ONIVA01G39330.1">
    <property type="protein sequence ID" value="ONIVA01G39330.1"/>
    <property type="gene ID" value="ONIVA01G39330"/>
</dbReference>
<sequence length="164" mass="18873">MWITYITRDTVPQRDSLLHNAILIHTRTRPAHSLPSQSPTVATPVPRRLRRCCAHPPPPPSLPPPPRRRRAHPPSSSPSLHGGDHACRGAPPLTGCPAISSRNHLILGRYHPIPRKYHAIYGRNRMIPDKYHMIPRGYHAIRDRNRLIHDRYRMIPREYHAIRG</sequence>
<dbReference type="Proteomes" id="UP000006591">
    <property type="component" value="Chromosome 1"/>
</dbReference>
<dbReference type="EnsemblPlants" id="ONIVA01G39330.1">
    <property type="protein sequence ID" value="ONIVA01G39330.1"/>
    <property type="gene ID" value="ONIVA01G39330"/>
</dbReference>
<reference evidence="2" key="1">
    <citation type="submission" date="2015-04" db="UniProtKB">
        <authorList>
            <consortium name="EnsemblPlants"/>
        </authorList>
    </citation>
    <scope>IDENTIFICATION</scope>
    <source>
        <strain evidence="2">SL10</strain>
    </source>
</reference>
<feature type="compositionally biased region" description="Pro residues" evidence="1">
    <location>
        <begin position="55"/>
        <end position="65"/>
    </location>
</feature>
<proteinExistence type="predicted"/>
<organism evidence="2">
    <name type="scientific">Oryza nivara</name>
    <name type="common">Indian wild rice</name>
    <name type="synonym">Oryza sativa f. spontanea</name>
    <dbReference type="NCBI Taxonomy" id="4536"/>
    <lineage>
        <taxon>Eukaryota</taxon>
        <taxon>Viridiplantae</taxon>
        <taxon>Streptophyta</taxon>
        <taxon>Embryophyta</taxon>
        <taxon>Tracheophyta</taxon>
        <taxon>Spermatophyta</taxon>
        <taxon>Magnoliopsida</taxon>
        <taxon>Liliopsida</taxon>
        <taxon>Poales</taxon>
        <taxon>Poaceae</taxon>
        <taxon>BOP clade</taxon>
        <taxon>Oryzoideae</taxon>
        <taxon>Oryzeae</taxon>
        <taxon>Oryzinae</taxon>
        <taxon>Oryza</taxon>
    </lineage>
</organism>
<reference evidence="2" key="2">
    <citation type="submission" date="2018-04" db="EMBL/GenBank/DDBJ databases">
        <title>OnivRS2 (Oryza nivara Reference Sequence Version 2).</title>
        <authorList>
            <person name="Zhang J."/>
            <person name="Kudrna D."/>
            <person name="Lee S."/>
            <person name="Talag J."/>
            <person name="Rajasekar S."/>
            <person name="Welchert J."/>
            <person name="Hsing Y.-I."/>
            <person name="Wing R.A."/>
        </authorList>
    </citation>
    <scope>NUCLEOTIDE SEQUENCE [LARGE SCALE GENOMIC DNA]</scope>
</reference>
<feature type="region of interest" description="Disordered" evidence="1">
    <location>
        <begin position="50"/>
        <end position="87"/>
    </location>
</feature>
<evidence type="ECO:0000256" key="1">
    <source>
        <dbReference type="SAM" id="MobiDB-lite"/>
    </source>
</evidence>
<accession>A0A0E0FUM8</accession>
<evidence type="ECO:0000313" key="2">
    <source>
        <dbReference type="EnsemblPlants" id="ONIVA01G39330.1"/>
    </source>
</evidence>
<evidence type="ECO:0000313" key="3">
    <source>
        <dbReference type="Proteomes" id="UP000006591"/>
    </source>
</evidence>
<dbReference type="HOGENOM" id="CLU_116479_0_0_1"/>